<sequence>MTTHTFGLRSFATAAAVIAIAIGTNATAQEMAAPQGVTLLTVSGDITNTNAGDTAIFDLEMLRALPATTIETSTIWTEGVQTFTGVELHAFLEYVGANGESIRATAINDYAIEIPTAEVFPGGALVAYENNGNTMSVRDKGPLWVVFPYDSSTDFQKEVIYSRSIWQLDRIEVLD</sequence>
<accession>A0A251X0P3</accession>
<evidence type="ECO:0000313" key="3">
    <source>
        <dbReference type="EMBL" id="OUD10156.1"/>
    </source>
</evidence>
<dbReference type="Gene3D" id="3.90.420.10">
    <property type="entry name" value="Oxidoreductase, molybdopterin-binding domain"/>
    <property type="match status" value="1"/>
</dbReference>
<dbReference type="OrthoDB" id="9798763at2"/>
<evidence type="ECO:0000259" key="2">
    <source>
        <dbReference type="Pfam" id="PF00174"/>
    </source>
</evidence>
<dbReference type="Pfam" id="PF00174">
    <property type="entry name" value="Oxidored_molyb"/>
    <property type="match status" value="1"/>
</dbReference>
<evidence type="ECO:0000256" key="1">
    <source>
        <dbReference type="SAM" id="SignalP"/>
    </source>
</evidence>
<dbReference type="AlphaFoldDB" id="A0A251X0P3"/>
<name>A0A251X0P3_9RHOB</name>
<dbReference type="EMBL" id="MSPP01000001">
    <property type="protein sequence ID" value="OUD10156.1"/>
    <property type="molecule type" value="Genomic_DNA"/>
</dbReference>
<dbReference type="Proteomes" id="UP000194664">
    <property type="component" value="Unassembled WGS sequence"/>
</dbReference>
<feature type="chain" id="PRO_5012197140" evidence="1">
    <location>
        <begin position="29"/>
        <end position="175"/>
    </location>
</feature>
<organism evidence="3 4">
    <name type="scientific">Marivivens niveibacter</name>
    <dbReference type="NCBI Taxonomy" id="1930667"/>
    <lineage>
        <taxon>Bacteria</taxon>
        <taxon>Pseudomonadati</taxon>
        <taxon>Pseudomonadota</taxon>
        <taxon>Alphaproteobacteria</taxon>
        <taxon>Rhodobacterales</taxon>
        <taxon>Paracoccaceae</taxon>
        <taxon>Marivivens group</taxon>
        <taxon>Marivivens</taxon>
    </lineage>
</organism>
<proteinExistence type="predicted"/>
<dbReference type="SUPFAM" id="SSF56524">
    <property type="entry name" value="Oxidoreductase molybdopterin-binding domain"/>
    <property type="match status" value="1"/>
</dbReference>
<feature type="domain" description="Oxidoreductase molybdopterin-binding" evidence="2">
    <location>
        <begin position="79"/>
        <end position="149"/>
    </location>
</feature>
<feature type="signal peptide" evidence="1">
    <location>
        <begin position="1"/>
        <end position="28"/>
    </location>
</feature>
<comment type="caution">
    <text evidence="3">The sequence shown here is derived from an EMBL/GenBank/DDBJ whole genome shotgun (WGS) entry which is preliminary data.</text>
</comment>
<reference evidence="3 4" key="1">
    <citation type="submission" date="2016-12" db="EMBL/GenBank/DDBJ databases">
        <title>The draft genome sequence of HSLHS2.</title>
        <authorList>
            <person name="Hu D."/>
            <person name="Wang L."/>
            <person name="Shao Z."/>
        </authorList>
    </citation>
    <scope>NUCLEOTIDE SEQUENCE [LARGE SCALE GENOMIC DNA]</scope>
    <source>
        <strain evidence="3">MCCC 1A06712</strain>
    </source>
</reference>
<keyword evidence="4" id="KW-1185">Reference proteome</keyword>
<dbReference type="InterPro" id="IPR000572">
    <property type="entry name" value="OxRdtase_Mopterin-bd_dom"/>
</dbReference>
<evidence type="ECO:0000313" key="4">
    <source>
        <dbReference type="Proteomes" id="UP000194664"/>
    </source>
</evidence>
<gene>
    <name evidence="3" type="ORF">BVC71_01155</name>
</gene>
<dbReference type="InterPro" id="IPR036374">
    <property type="entry name" value="OxRdtase_Mopterin-bd_sf"/>
</dbReference>
<dbReference type="RefSeq" id="WP_086449806.1">
    <property type="nucleotide sequence ID" value="NZ_MSPP01000001.1"/>
</dbReference>
<keyword evidence="1" id="KW-0732">Signal</keyword>
<protein>
    <submittedName>
        <fullName evidence="3">Oxidoreductase</fullName>
    </submittedName>
</protein>